<gene>
    <name evidence="2" type="ORF">QVD17_17018</name>
</gene>
<comment type="caution">
    <text evidence="2">The sequence shown here is derived from an EMBL/GenBank/DDBJ whole genome shotgun (WGS) entry which is preliminary data.</text>
</comment>
<dbReference type="Proteomes" id="UP001229421">
    <property type="component" value="Unassembled WGS sequence"/>
</dbReference>
<evidence type="ECO:0000313" key="3">
    <source>
        <dbReference type="Proteomes" id="UP001229421"/>
    </source>
</evidence>
<evidence type="ECO:0000313" key="2">
    <source>
        <dbReference type="EMBL" id="KAK1428189.1"/>
    </source>
</evidence>
<feature type="region of interest" description="Disordered" evidence="1">
    <location>
        <begin position="66"/>
        <end position="86"/>
    </location>
</feature>
<keyword evidence="3" id="KW-1185">Reference proteome</keyword>
<dbReference type="EMBL" id="JAUHHV010000004">
    <property type="protein sequence ID" value="KAK1428189.1"/>
    <property type="molecule type" value="Genomic_DNA"/>
</dbReference>
<organism evidence="2 3">
    <name type="scientific">Tagetes erecta</name>
    <name type="common">African marigold</name>
    <dbReference type="NCBI Taxonomy" id="13708"/>
    <lineage>
        <taxon>Eukaryota</taxon>
        <taxon>Viridiplantae</taxon>
        <taxon>Streptophyta</taxon>
        <taxon>Embryophyta</taxon>
        <taxon>Tracheophyta</taxon>
        <taxon>Spermatophyta</taxon>
        <taxon>Magnoliopsida</taxon>
        <taxon>eudicotyledons</taxon>
        <taxon>Gunneridae</taxon>
        <taxon>Pentapetalae</taxon>
        <taxon>asterids</taxon>
        <taxon>campanulids</taxon>
        <taxon>Asterales</taxon>
        <taxon>Asteraceae</taxon>
        <taxon>Asteroideae</taxon>
        <taxon>Heliantheae alliance</taxon>
        <taxon>Tageteae</taxon>
        <taxon>Tagetes</taxon>
    </lineage>
</organism>
<name>A0AAD8KRK1_TARER</name>
<feature type="compositionally biased region" description="Pro residues" evidence="1">
    <location>
        <begin position="75"/>
        <end position="86"/>
    </location>
</feature>
<reference evidence="2" key="1">
    <citation type="journal article" date="2023" name="bioRxiv">
        <title>Improved chromosome-level genome assembly for marigold (Tagetes erecta).</title>
        <authorList>
            <person name="Jiang F."/>
            <person name="Yuan L."/>
            <person name="Wang S."/>
            <person name="Wang H."/>
            <person name="Xu D."/>
            <person name="Wang A."/>
            <person name="Fan W."/>
        </authorList>
    </citation>
    <scope>NUCLEOTIDE SEQUENCE</scope>
    <source>
        <strain evidence="2">WSJ</strain>
        <tissue evidence="2">Leaf</tissue>
    </source>
</reference>
<protein>
    <submittedName>
        <fullName evidence="2">Uncharacterized protein</fullName>
    </submittedName>
</protein>
<sequence>MESKDSGDGKQNTADMTQFVSFLDSIVSFLQGSNSSPADGKLAIASVILFMMGERISELEQSINDLRAEMGAEGTPPPPAPSKTDD</sequence>
<dbReference type="AlphaFoldDB" id="A0AAD8KRK1"/>
<proteinExistence type="predicted"/>
<accession>A0AAD8KRK1</accession>
<evidence type="ECO:0000256" key="1">
    <source>
        <dbReference type="SAM" id="MobiDB-lite"/>
    </source>
</evidence>